<evidence type="ECO:0000259" key="3">
    <source>
        <dbReference type="PROSITE" id="PS51832"/>
    </source>
</evidence>
<keyword evidence="5" id="KW-1185">Reference proteome</keyword>
<organism evidence="4 5">
    <name type="scientific">Idiomarina aquatica</name>
    <dbReference type="NCBI Taxonomy" id="1327752"/>
    <lineage>
        <taxon>Bacteria</taxon>
        <taxon>Pseudomonadati</taxon>
        <taxon>Pseudomonadota</taxon>
        <taxon>Gammaproteobacteria</taxon>
        <taxon>Alteromonadales</taxon>
        <taxon>Idiomarinaceae</taxon>
        <taxon>Idiomarina</taxon>
    </lineage>
</organism>
<dbReference type="SUPFAM" id="SSF109604">
    <property type="entry name" value="HD-domain/PDEase-like"/>
    <property type="match status" value="1"/>
</dbReference>
<evidence type="ECO:0000256" key="1">
    <source>
        <dbReference type="PROSITE-ProRule" id="PRU00169"/>
    </source>
</evidence>
<dbReference type="Gene3D" id="3.40.50.2300">
    <property type="match status" value="1"/>
</dbReference>
<accession>A0A4R6NXE0</accession>
<proteinExistence type="predicted"/>
<feature type="domain" description="Response regulatory" evidence="2">
    <location>
        <begin position="24"/>
        <end position="148"/>
    </location>
</feature>
<dbReference type="OrthoDB" id="9787688at2"/>
<dbReference type="Gene3D" id="1.10.3210.10">
    <property type="entry name" value="Hypothetical protein af1432"/>
    <property type="match status" value="1"/>
</dbReference>
<sequence length="520" mass="59224">MNDDFLFSEDEPEVEVTEDEEPFQILIVDDDEEIHTITKMALSDFKLDGRRLQFNSVYSGSEAKAFLRDRDDIAMTLLDVVMETDHAGLEVARWIRQDLKNKLIRIVLRTGQPGQAPEEDVIARYDIDDYKEKTELTYRKLVTLMYSCLRAFRDLNAIERNKRGLEKVINASAEVFSAQSMHGLCQGILEQLVALITHSDDAMYCRAESSKTEGLTAATESGSLFEIIGGTGDYERAIGQSVEEDIDWHLVQQLQDSSNHVEFRIHHNNYYGLYKTKGERQYLLFIKGVRELSELDQNLLGLFVNNSSIAIDNLHSRDIERAQQRELLYSVGEAIDKHSVEHISHHVKRSAEMAGQLAILTGATIDDAEKLKLASSVYDIGKVSVQMELAQRADALTIHDYEEIMQKVIKGHDYLSQTDTEIAHIAAQVAQDIHERWDGTGFPSQKRGQDININARILAITSQYDAIRTDRSYREAQCMESAADYLLQHSGKFFDPELVGLMLDNLDAIEKIRQRYPDKR</sequence>
<dbReference type="EMBL" id="SNXI01000020">
    <property type="protein sequence ID" value="TDP28681.1"/>
    <property type="molecule type" value="Genomic_DNA"/>
</dbReference>
<evidence type="ECO:0000313" key="5">
    <source>
        <dbReference type="Proteomes" id="UP000295531"/>
    </source>
</evidence>
<dbReference type="CDD" id="cd00077">
    <property type="entry name" value="HDc"/>
    <property type="match status" value="1"/>
</dbReference>
<keyword evidence="1" id="KW-0597">Phosphoprotein</keyword>
<dbReference type="Proteomes" id="UP000295531">
    <property type="component" value="Unassembled WGS sequence"/>
</dbReference>
<dbReference type="InterPro" id="IPR001789">
    <property type="entry name" value="Sig_transdc_resp-reg_receiver"/>
</dbReference>
<dbReference type="InterPro" id="IPR037522">
    <property type="entry name" value="HD_GYP_dom"/>
</dbReference>
<dbReference type="GO" id="GO:0000160">
    <property type="term" value="P:phosphorelay signal transduction system"/>
    <property type="evidence" value="ECO:0007669"/>
    <property type="project" value="InterPro"/>
</dbReference>
<dbReference type="GO" id="GO:0008081">
    <property type="term" value="F:phosphoric diester hydrolase activity"/>
    <property type="evidence" value="ECO:0007669"/>
    <property type="project" value="UniProtKB-ARBA"/>
</dbReference>
<dbReference type="PANTHER" id="PTHR45228:SF9">
    <property type="entry name" value="3'3'-CGAMP-SPECIFIC PHOSPHODIESTERASE 2"/>
    <property type="match status" value="1"/>
</dbReference>
<gene>
    <name evidence="4" type="ORF">DEU29_12029</name>
</gene>
<keyword evidence="4" id="KW-0378">Hydrolase</keyword>
<feature type="modified residue" description="4-aspartylphosphate" evidence="1">
    <location>
        <position position="79"/>
    </location>
</feature>
<reference evidence="4 5" key="1">
    <citation type="submission" date="2019-03" db="EMBL/GenBank/DDBJ databases">
        <title>Freshwater and sediment microbial communities from various areas in North America, analyzing microbe dynamics in response to fracking.</title>
        <authorList>
            <person name="Lamendella R."/>
        </authorList>
    </citation>
    <scope>NUCLEOTIDE SEQUENCE [LARGE SCALE GENOMIC DNA]</scope>
    <source>
        <strain evidence="4 5">18_TX</strain>
    </source>
</reference>
<protein>
    <submittedName>
        <fullName evidence="4">Metal dependent phosphohydrolase</fullName>
    </submittedName>
</protein>
<dbReference type="Pfam" id="PF13487">
    <property type="entry name" value="HD_5"/>
    <property type="match status" value="1"/>
</dbReference>
<comment type="caution">
    <text evidence="4">The sequence shown here is derived from an EMBL/GenBank/DDBJ whole genome shotgun (WGS) entry which is preliminary data.</text>
</comment>
<dbReference type="PANTHER" id="PTHR45228">
    <property type="entry name" value="CYCLIC DI-GMP PHOSPHODIESTERASE TM_0186-RELATED"/>
    <property type="match status" value="1"/>
</dbReference>
<dbReference type="PROSITE" id="PS51832">
    <property type="entry name" value="HD_GYP"/>
    <property type="match status" value="1"/>
</dbReference>
<feature type="domain" description="HD-GYP" evidence="3">
    <location>
        <begin position="321"/>
        <end position="518"/>
    </location>
</feature>
<dbReference type="AlphaFoldDB" id="A0A4R6NXE0"/>
<dbReference type="SUPFAM" id="SSF52172">
    <property type="entry name" value="CheY-like"/>
    <property type="match status" value="1"/>
</dbReference>
<dbReference type="InterPro" id="IPR011006">
    <property type="entry name" value="CheY-like_superfamily"/>
</dbReference>
<dbReference type="InterPro" id="IPR021800">
    <property type="entry name" value="DUF3369"/>
</dbReference>
<dbReference type="InterPro" id="IPR052020">
    <property type="entry name" value="Cyclic_di-GMP/3'3'-cGAMP_PDE"/>
</dbReference>
<evidence type="ECO:0000259" key="2">
    <source>
        <dbReference type="PROSITE" id="PS50110"/>
    </source>
</evidence>
<dbReference type="RefSeq" id="WP_133540581.1">
    <property type="nucleotide sequence ID" value="NZ_SNXI01000020.1"/>
</dbReference>
<dbReference type="PROSITE" id="PS50110">
    <property type="entry name" value="RESPONSE_REGULATORY"/>
    <property type="match status" value="1"/>
</dbReference>
<dbReference type="Pfam" id="PF11849">
    <property type="entry name" value="DUF3369"/>
    <property type="match status" value="1"/>
</dbReference>
<name>A0A4R6NXE0_9GAMM</name>
<dbReference type="InterPro" id="IPR003607">
    <property type="entry name" value="HD/PDEase_dom"/>
</dbReference>
<evidence type="ECO:0000313" key="4">
    <source>
        <dbReference type="EMBL" id="TDP28681.1"/>
    </source>
</evidence>